<evidence type="ECO:0000256" key="6">
    <source>
        <dbReference type="RuleBase" id="RU361277"/>
    </source>
</evidence>
<accession>W9YKG2</accession>
<comment type="similarity">
    <text evidence="2 6">Belongs to the zinc-containing alcohol dehydrogenase family.</text>
</comment>
<protein>
    <recommendedName>
        <fullName evidence="7">Enoyl reductase (ER) domain-containing protein</fullName>
    </recommendedName>
</protein>
<keyword evidence="4 6" id="KW-0862">Zinc</keyword>
<evidence type="ECO:0000313" key="9">
    <source>
        <dbReference type="Proteomes" id="UP000019478"/>
    </source>
</evidence>
<dbReference type="GO" id="GO:0008270">
    <property type="term" value="F:zinc ion binding"/>
    <property type="evidence" value="ECO:0007669"/>
    <property type="project" value="InterPro"/>
</dbReference>
<dbReference type="InterPro" id="IPR013154">
    <property type="entry name" value="ADH-like_N"/>
</dbReference>
<dbReference type="STRING" id="1182542.W9YKG2"/>
<dbReference type="HOGENOM" id="CLU_026673_11_0_1"/>
<evidence type="ECO:0000256" key="3">
    <source>
        <dbReference type="ARBA" id="ARBA00022723"/>
    </source>
</evidence>
<evidence type="ECO:0000256" key="5">
    <source>
        <dbReference type="ARBA" id="ARBA00023002"/>
    </source>
</evidence>
<dbReference type="AlphaFoldDB" id="W9YKG2"/>
<dbReference type="EMBL" id="AMGY01000002">
    <property type="protein sequence ID" value="EXJ90180.1"/>
    <property type="molecule type" value="Genomic_DNA"/>
</dbReference>
<evidence type="ECO:0000256" key="2">
    <source>
        <dbReference type="ARBA" id="ARBA00008072"/>
    </source>
</evidence>
<dbReference type="Gene3D" id="3.40.50.720">
    <property type="entry name" value="NAD(P)-binding Rossmann-like Domain"/>
    <property type="match status" value="1"/>
</dbReference>
<feature type="domain" description="Enoyl reductase (ER)" evidence="7">
    <location>
        <begin position="8"/>
        <end position="351"/>
    </location>
</feature>
<sequence length="355" mass="38348">MRALRFHGNKDVRVDEIPEPALRPGWVKVKNAWAGICGSDLHEYSIGPMNAPTKPHILTGESLPSVLGHEFAGTIVELGEGVTDLEVGQKVAVFPVLSDHTCYWCQEETYGLCEKWGFLGYSGYGGGMAQYICIDKEAIHKLPDNMPLDVGALVEPLAVAWHAVKLSKVGPEHHCLVVGAGPIGIATVHCLLAHGVRSVIVSEPSPARMQHAKDAGASYVLDATKEDVPAFCKKIADGYGVHAAFECAGIQAAFDVALASVRGKGAIINISIFENPLVIKTPNLINRRSISYIGSNIYTRVEFQEVIDAIASGRIKAPEKMITGRVSLDDAVDKGFRVLLDQKDKHVKVLVDPWA</sequence>
<keyword evidence="5" id="KW-0560">Oxidoreductase</keyword>
<keyword evidence="3 6" id="KW-0479">Metal-binding</keyword>
<dbReference type="InterPro" id="IPR002328">
    <property type="entry name" value="ADH_Zn_CS"/>
</dbReference>
<proteinExistence type="inferred from homology"/>
<dbReference type="GO" id="GO:0005737">
    <property type="term" value="C:cytoplasm"/>
    <property type="evidence" value="ECO:0007669"/>
    <property type="project" value="TreeGrafter"/>
</dbReference>
<dbReference type="OrthoDB" id="3941538at2759"/>
<dbReference type="SUPFAM" id="SSF50129">
    <property type="entry name" value="GroES-like"/>
    <property type="match status" value="1"/>
</dbReference>
<dbReference type="InterPro" id="IPR036291">
    <property type="entry name" value="NAD(P)-bd_dom_sf"/>
</dbReference>
<comment type="cofactor">
    <cofactor evidence="1 6">
        <name>Zn(2+)</name>
        <dbReference type="ChEBI" id="CHEBI:29105"/>
    </cofactor>
</comment>
<dbReference type="RefSeq" id="XP_007731577.1">
    <property type="nucleotide sequence ID" value="XM_007733387.1"/>
</dbReference>
<dbReference type="Pfam" id="PF00107">
    <property type="entry name" value="ADH_zinc_N"/>
    <property type="match status" value="1"/>
</dbReference>
<dbReference type="eggNOG" id="KOG0024">
    <property type="taxonomic scope" value="Eukaryota"/>
</dbReference>
<dbReference type="SMART" id="SM00829">
    <property type="entry name" value="PKS_ER"/>
    <property type="match status" value="1"/>
</dbReference>
<comment type="caution">
    <text evidence="8">The sequence shown here is derived from an EMBL/GenBank/DDBJ whole genome shotgun (WGS) entry which is preliminary data.</text>
</comment>
<dbReference type="CDD" id="cd08233">
    <property type="entry name" value="butanediol_DH_like"/>
    <property type="match status" value="1"/>
</dbReference>
<dbReference type="Proteomes" id="UP000019478">
    <property type="component" value="Unassembled WGS sequence"/>
</dbReference>
<reference evidence="8 9" key="1">
    <citation type="submission" date="2013-03" db="EMBL/GenBank/DDBJ databases">
        <title>The Genome Sequence of Capronia epimyces CBS 606.96.</title>
        <authorList>
            <consortium name="The Broad Institute Genomics Platform"/>
            <person name="Cuomo C."/>
            <person name="de Hoog S."/>
            <person name="Gorbushina A."/>
            <person name="Walker B."/>
            <person name="Young S.K."/>
            <person name="Zeng Q."/>
            <person name="Gargeya S."/>
            <person name="Fitzgerald M."/>
            <person name="Haas B."/>
            <person name="Abouelleil A."/>
            <person name="Allen A.W."/>
            <person name="Alvarado L."/>
            <person name="Arachchi H.M."/>
            <person name="Berlin A.M."/>
            <person name="Chapman S.B."/>
            <person name="Gainer-Dewar J."/>
            <person name="Goldberg J."/>
            <person name="Griggs A."/>
            <person name="Gujja S."/>
            <person name="Hansen M."/>
            <person name="Howarth C."/>
            <person name="Imamovic A."/>
            <person name="Ireland A."/>
            <person name="Larimer J."/>
            <person name="McCowan C."/>
            <person name="Murphy C."/>
            <person name="Pearson M."/>
            <person name="Poon T.W."/>
            <person name="Priest M."/>
            <person name="Roberts A."/>
            <person name="Saif S."/>
            <person name="Shea T."/>
            <person name="Sisk P."/>
            <person name="Sykes S."/>
            <person name="Wortman J."/>
            <person name="Nusbaum C."/>
            <person name="Birren B."/>
        </authorList>
    </citation>
    <scope>NUCLEOTIDE SEQUENCE [LARGE SCALE GENOMIC DNA]</scope>
    <source>
        <strain evidence="8 9">CBS 606.96</strain>
    </source>
</reference>
<evidence type="ECO:0000259" key="7">
    <source>
        <dbReference type="SMART" id="SM00829"/>
    </source>
</evidence>
<dbReference type="Gene3D" id="3.90.180.10">
    <property type="entry name" value="Medium-chain alcohol dehydrogenases, catalytic domain"/>
    <property type="match status" value="1"/>
</dbReference>
<evidence type="ECO:0000256" key="1">
    <source>
        <dbReference type="ARBA" id="ARBA00001947"/>
    </source>
</evidence>
<dbReference type="PROSITE" id="PS00059">
    <property type="entry name" value="ADH_ZINC"/>
    <property type="match status" value="1"/>
</dbReference>
<evidence type="ECO:0000313" key="8">
    <source>
        <dbReference type="EMBL" id="EXJ90180.1"/>
    </source>
</evidence>
<dbReference type="InterPro" id="IPR011032">
    <property type="entry name" value="GroES-like_sf"/>
</dbReference>
<name>W9YKG2_9EURO</name>
<dbReference type="SUPFAM" id="SSF51735">
    <property type="entry name" value="NAD(P)-binding Rossmann-fold domains"/>
    <property type="match status" value="1"/>
</dbReference>
<dbReference type="PANTHER" id="PTHR43161:SF23">
    <property type="entry name" value="(R,R)-BUTANEDIOL DEHYDROGENASE-RELATED"/>
    <property type="match status" value="1"/>
</dbReference>
<dbReference type="GO" id="GO:0034079">
    <property type="term" value="P:butanediol biosynthetic process"/>
    <property type="evidence" value="ECO:0007669"/>
    <property type="project" value="TreeGrafter"/>
</dbReference>
<dbReference type="InterPro" id="IPR020843">
    <property type="entry name" value="ER"/>
</dbReference>
<keyword evidence="9" id="KW-1185">Reference proteome</keyword>
<dbReference type="PANTHER" id="PTHR43161">
    <property type="entry name" value="SORBITOL DEHYDROGENASE"/>
    <property type="match status" value="1"/>
</dbReference>
<dbReference type="InterPro" id="IPR013149">
    <property type="entry name" value="ADH-like_C"/>
</dbReference>
<dbReference type="GeneID" id="19167377"/>
<dbReference type="Pfam" id="PF08240">
    <property type="entry name" value="ADH_N"/>
    <property type="match status" value="1"/>
</dbReference>
<organism evidence="8 9">
    <name type="scientific">Capronia epimyces CBS 606.96</name>
    <dbReference type="NCBI Taxonomy" id="1182542"/>
    <lineage>
        <taxon>Eukaryota</taxon>
        <taxon>Fungi</taxon>
        <taxon>Dikarya</taxon>
        <taxon>Ascomycota</taxon>
        <taxon>Pezizomycotina</taxon>
        <taxon>Eurotiomycetes</taxon>
        <taxon>Chaetothyriomycetidae</taxon>
        <taxon>Chaetothyriales</taxon>
        <taxon>Herpotrichiellaceae</taxon>
        <taxon>Capronia</taxon>
    </lineage>
</organism>
<dbReference type="GO" id="GO:0000721">
    <property type="term" value="F:(R,R)-butanediol dehydrogenase activity"/>
    <property type="evidence" value="ECO:0007669"/>
    <property type="project" value="TreeGrafter"/>
</dbReference>
<gene>
    <name evidence="8" type="ORF">A1O3_03249</name>
</gene>
<evidence type="ECO:0000256" key="4">
    <source>
        <dbReference type="ARBA" id="ARBA00022833"/>
    </source>
</evidence>